<comment type="caution">
    <text evidence="1">The sequence shown here is derived from an EMBL/GenBank/DDBJ whole genome shotgun (WGS) entry which is preliminary data.</text>
</comment>
<name>A0A0P9FK81_9CHLR</name>
<dbReference type="AlphaFoldDB" id="A0A0P9FK81"/>
<sequence length="100" mass="10250">MTVTVPKAPGCQRLPQRIISAALAASDHPLVGAVVTAVRPMNPAELEAEGWAGRVEAVDFSSGALIYAASGPLRSAPGVLVARVFDETFDLLPPAAAQTA</sequence>
<dbReference type="EMBL" id="LJCR01000220">
    <property type="protein sequence ID" value="KPV53603.1"/>
    <property type="molecule type" value="Genomic_DNA"/>
</dbReference>
<accession>A0A0P9FK81</accession>
<organism evidence="1 2">
    <name type="scientific">Kouleothrix aurantiaca</name>
    <dbReference type="NCBI Taxonomy" id="186479"/>
    <lineage>
        <taxon>Bacteria</taxon>
        <taxon>Bacillati</taxon>
        <taxon>Chloroflexota</taxon>
        <taxon>Chloroflexia</taxon>
        <taxon>Chloroflexales</taxon>
        <taxon>Roseiflexineae</taxon>
        <taxon>Roseiflexaceae</taxon>
        <taxon>Kouleothrix</taxon>
    </lineage>
</organism>
<protein>
    <submittedName>
        <fullName evidence="1">Uncharacterized protein</fullName>
    </submittedName>
</protein>
<gene>
    <name evidence="1" type="ORF">SE17_08670</name>
</gene>
<dbReference type="Proteomes" id="UP000050509">
    <property type="component" value="Unassembled WGS sequence"/>
</dbReference>
<proteinExistence type="predicted"/>
<evidence type="ECO:0000313" key="2">
    <source>
        <dbReference type="Proteomes" id="UP000050509"/>
    </source>
</evidence>
<reference evidence="1 2" key="1">
    <citation type="submission" date="2015-09" db="EMBL/GenBank/DDBJ databases">
        <title>Draft genome sequence of Kouleothrix aurantiaca JCM 19913.</title>
        <authorList>
            <person name="Hemp J."/>
        </authorList>
    </citation>
    <scope>NUCLEOTIDE SEQUENCE [LARGE SCALE GENOMIC DNA]</scope>
    <source>
        <strain evidence="1 2">COM-B</strain>
    </source>
</reference>
<evidence type="ECO:0000313" key="1">
    <source>
        <dbReference type="EMBL" id="KPV53603.1"/>
    </source>
</evidence>
<keyword evidence="2" id="KW-1185">Reference proteome</keyword>